<feature type="domain" description="Cytochrome c" evidence="15">
    <location>
        <begin position="298"/>
        <end position="388"/>
    </location>
</feature>
<evidence type="ECO:0000256" key="3">
    <source>
        <dbReference type="ARBA" id="ARBA00022475"/>
    </source>
</evidence>
<evidence type="ECO:0000256" key="10">
    <source>
        <dbReference type="ARBA" id="ARBA00023004"/>
    </source>
</evidence>
<dbReference type="PATRIC" id="fig|1317118.6.peg.3434"/>
<evidence type="ECO:0000256" key="7">
    <source>
        <dbReference type="ARBA" id="ARBA00022729"/>
    </source>
</evidence>
<comment type="caution">
    <text evidence="16">The sequence shown here is derived from an EMBL/GenBank/DDBJ whole genome shotgun (WGS) entry which is preliminary data.</text>
</comment>
<dbReference type="GO" id="GO:0016614">
    <property type="term" value="F:oxidoreductase activity, acting on CH-OH group of donors"/>
    <property type="evidence" value="ECO:0007669"/>
    <property type="project" value="InterPro"/>
</dbReference>
<evidence type="ECO:0000256" key="5">
    <source>
        <dbReference type="ARBA" id="ARBA00022660"/>
    </source>
</evidence>
<dbReference type="STRING" id="1379903.ATO8_16680"/>
<dbReference type="InterPro" id="IPR051459">
    <property type="entry name" value="Cytochrome_c-type_DH"/>
</dbReference>
<dbReference type="Gene3D" id="1.10.760.10">
    <property type="entry name" value="Cytochrome c-like domain"/>
    <property type="match status" value="3"/>
</dbReference>
<feature type="binding site" description="covalent" evidence="12">
    <location>
        <position position="40"/>
    </location>
    <ligand>
        <name>heme c</name>
        <dbReference type="ChEBI" id="CHEBI:61717"/>
        <label>1</label>
    </ligand>
</feature>
<feature type="signal peptide" evidence="14">
    <location>
        <begin position="1"/>
        <end position="19"/>
    </location>
</feature>
<dbReference type="InterPro" id="IPR009056">
    <property type="entry name" value="Cyt_c-like_dom"/>
</dbReference>
<feature type="binding site" description="covalent" evidence="12">
    <location>
        <position position="311"/>
    </location>
    <ligand>
        <name>heme c</name>
        <dbReference type="ChEBI" id="CHEBI:61717"/>
        <label>3</label>
    </ligand>
</feature>
<name>W4HFU3_9RHOB</name>
<reference evidence="16 17" key="1">
    <citation type="journal article" date="2014" name="Antonie Van Leeuwenhoek">
        <title>Roseivivax atlanticus sp. nov., isolated from surface seawater of the Atlantic Ocean.</title>
        <authorList>
            <person name="Li G."/>
            <person name="Lai Q."/>
            <person name="Liu X."/>
            <person name="Sun F."/>
            <person name="Shao Z."/>
        </authorList>
    </citation>
    <scope>NUCLEOTIDE SEQUENCE [LARGE SCALE GENOMIC DNA]</scope>
    <source>
        <strain evidence="16 17">22II-s10s</strain>
    </source>
</reference>
<feature type="binding site" description="covalent" evidence="12">
    <location>
        <position position="43"/>
    </location>
    <ligand>
        <name>heme c</name>
        <dbReference type="ChEBI" id="CHEBI:61717"/>
        <label>1</label>
    </ligand>
</feature>
<sequence>MRQTLPLLLAGCVAGPALAQDSNTWSTLQRGLYLTRIGDCAACHTVDEDAPFAGGLGLPTPFGTIYAANLTPEAETGLGGWSADDFYTAMTEGQRPDGTRLYPAFPYTHFTHVTRDDSNAIYTYLQNIEPVRNRVPEADIPFPLDQRTAMRGWNMLFFEEGKLEPVADKSDAWNRGRYLAEGLGHCSACHSPRNVLGAEKEGAQSYTGGVIEGWFAPSLRESDGGDGIGDWSDDQLAEFLRHGRNDRTAAFGPMAEVVEKSTRHLTDADLEALVTYVQDLPFEDAGDTAPEPVAEDDPAMQTGSEIYATQCAACHGMEGEGVTGQFGAIAGSSLAQSENPLTVVRMILEGAKAVPTDRYPTPHAMPAFGWKLTDEEVADVATYVRNAFGNAAPAVGADEVADVR</sequence>
<dbReference type="PANTHER" id="PTHR35008">
    <property type="entry name" value="BLL4482 PROTEIN-RELATED"/>
    <property type="match status" value="1"/>
</dbReference>
<dbReference type="PROSITE" id="PS51007">
    <property type="entry name" value="CYTC"/>
    <property type="match status" value="3"/>
</dbReference>
<feature type="domain" description="Cytochrome c" evidence="15">
    <location>
        <begin position="171"/>
        <end position="281"/>
    </location>
</feature>
<keyword evidence="6 13" id="KW-0479">Metal-binding</keyword>
<evidence type="ECO:0000256" key="1">
    <source>
        <dbReference type="ARBA" id="ARBA00004236"/>
    </source>
</evidence>
<evidence type="ECO:0000256" key="6">
    <source>
        <dbReference type="ARBA" id="ARBA00022723"/>
    </source>
</evidence>
<evidence type="ECO:0000256" key="11">
    <source>
        <dbReference type="ARBA" id="ARBA00023136"/>
    </source>
</evidence>
<feature type="binding site" description="axial binding residue" evidence="13">
    <location>
        <position position="315"/>
    </location>
    <ligand>
        <name>heme c</name>
        <dbReference type="ChEBI" id="CHEBI:61717"/>
        <label>3</label>
    </ligand>
    <ligandPart>
        <name>Fe</name>
        <dbReference type="ChEBI" id="CHEBI:18248"/>
    </ligandPart>
</feature>
<dbReference type="eggNOG" id="COG2010">
    <property type="taxonomic scope" value="Bacteria"/>
</dbReference>
<dbReference type="AlphaFoldDB" id="W4HFU3"/>
<feature type="binding site" description="covalent" evidence="12">
    <location>
        <position position="314"/>
    </location>
    <ligand>
        <name>heme c</name>
        <dbReference type="ChEBI" id="CHEBI:61717"/>
        <label>3</label>
    </ligand>
</feature>
<dbReference type="RefSeq" id="WP_043846132.1">
    <property type="nucleotide sequence ID" value="NZ_AQQW01000011.1"/>
</dbReference>
<keyword evidence="3" id="KW-1003">Cell membrane</keyword>
<proteinExistence type="predicted"/>
<dbReference type="PRINTS" id="PR00605">
    <property type="entry name" value="CYTCHROMECIC"/>
</dbReference>
<feature type="binding site" description="axial binding residue" evidence="13">
    <location>
        <position position="44"/>
    </location>
    <ligand>
        <name>heme c</name>
        <dbReference type="ChEBI" id="CHEBI:61717"/>
        <label>1</label>
    </ligand>
    <ligandPart>
        <name>Fe</name>
        <dbReference type="ChEBI" id="CHEBI:18248"/>
    </ligandPart>
</feature>
<dbReference type="EMBL" id="AQQW01000011">
    <property type="protein sequence ID" value="ETW11569.1"/>
    <property type="molecule type" value="Genomic_DNA"/>
</dbReference>
<dbReference type="GO" id="GO:0005886">
    <property type="term" value="C:plasma membrane"/>
    <property type="evidence" value="ECO:0007669"/>
    <property type="project" value="UniProtKB-SubCell"/>
</dbReference>
<dbReference type="Pfam" id="PF00034">
    <property type="entry name" value="Cytochrom_C"/>
    <property type="match status" value="1"/>
</dbReference>
<feature type="chain" id="PRO_5004842047" evidence="14">
    <location>
        <begin position="20"/>
        <end position="404"/>
    </location>
</feature>
<dbReference type="PANTHER" id="PTHR35008:SF8">
    <property type="entry name" value="ALCOHOL DEHYDROGENASE CYTOCHROME C SUBUNIT"/>
    <property type="match status" value="1"/>
</dbReference>
<feature type="domain" description="Cytochrome c" evidence="15">
    <location>
        <begin position="26"/>
        <end position="129"/>
    </location>
</feature>
<dbReference type="GO" id="GO:0009055">
    <property type="term" value="F:electron transfer activity"/>
    <property type="evidence" value="ECO:0007669"/>
    <property type="project" value="InterPro"/>
</dbReference>
<keyword evidence="8" id="KW-0677">Repeat</keyword>
<dbReference type="InterPro" id="IPR008168">
    <property type="entry name" value="Cyt_C_IC"/>
</dbReference>
<dbReference type="PIRSF" id="PIRSF000018">
    <property type="entry name" value="Mb_ADH_cyt_c"/>
    <property type="match status" value="1"/>
</dbReference>
<evidence type="ECO:0000256" key="13">
    <source>
        <dbReference type="PIRSR" id="PIRSR000018-51"/>
    </source>
</evidence>
<dbReference type="GO" id="GO:0020037">
    <property type="term" value="F:heme binding"/>
    <property type="evidence" value="ECO:0007669"/>
    <property type="project" value="InterPro"/>
</dbReference>
<keyword evidence="4 12" id="KW-0349">Heme</keyword>
<organism evidence="16 17">
    <name type="scientific">Roseivivax marinus</name>
    <dbReference type="NCBI Taxonomy" id="1379903"/>
    <lineage>
        <taxon>Bacteria</taxon>
        <taxon>Pseudomonadati</taxon>
        <taxon>Pseudomonadota</taxon>
        <taxon>Alphaproteobacteria</taxon>
        <taxon>Rhodobacterales</taxon>
        <taxon>Roseobacteraceae</taxon>
        <taxon>Roseivivax</taxon>
    </lineage>
</organism>
<accession>W4HFU3</accession>
<keyword evidence="11" id="KW-0472">Membrane</keyword>
<keyword evidence="7 14" id="KW-0732">Signal</keyword>
<evidence type="ECO:0000256" key="9">
    <source>
        <dbReference type="ARBA" id="ARBA00022982"/>
    </source>
</evidence>
<evidence type="ECO:0000256" key="4">
    <source>
        <dbReference type="ARBA" id="ARBA00022617"/>
    </source>
</evidence>
<comment type="subcellular location">
    <subcellularLocation>
        <location evidence="1">Cell membrane</location>
    </subcellularLocation>
</comment>
<evidence type="ECO:0000256" key="2">
    <source>
        <dbReference type="ARBA" id="ARBA00022448"/>
    </source>
</evidence>
<dbReference type="InterPro" id="IPR036909">
    <property type="entry name" value="Cyt_c-like_dom_sf"/>
</dbReference>
<evidence type="ECO:0000256" key="14">
    <source>
        <dbReference type="SAM" id="SignalP"/>
    </source>
</evidence>
<feature type="binding site" description="covalent" evidence="12">
    <location>
        <position position="189"/>
    </location>
    <ligand>
        <name>heme c</name>
        <dbReference type="ChEBI" id="CHEBI:61717"/>
        <label>2</label>
    </ligand>
</feature>
<protein>
    <submittedName>
        <fullName evidence="16">Gluconate 2-dehydrogenase</fullName>
    </submittedName>
</protein>
<gene>
    <name evidence="16" type="ORF">ATO8_16680</name>
</gene>
<keyword evidence="17" id="KW-1185">Reference proteome</keyword>
<keyword evidence="10 13" id="KW-0408">Iron</keyword>
<dbReference type="GO" id="GO:0005506">
    <property type="term" value="F:iron ion binding"/>
    <property type="evidence" value="ECO:0007669"/>
    <property type="project" value="InterPro"/>
</dbReference>
<keyword evidence="9" id="KW-0249">Electron transport</keyword>
<dbReference type="Proteomes" id="UP000019063">
    <property type="component" value="Unassembled WGS sequence"/>
</dbReference>
<dbReference type="InterPro" id="IPR014353">
    <property type="entry name" value="Membr-bd_ADH_cyt_c"/>
</dbReference>
<comment type="cofactor">
    <cofactor evidence="12">
        <name>heme c</name>
        <dbReference type="ChEBI" id="CHEBI:61717"/>
    </cofactor>
    <text evidence="12">Binds 3 heme c groups covalently per subunit.</text>
</comment>
<keyword evidence="5" id="KW-0679">Respiratory chain</keyword>
<evidence type="ECO:0000256" key="12">
    <source>
        <dbReference type="PIRSR" id="PIRSR000018-50"/>
    </source>
</evidence>
<evidence type="ECO:0000259" key="15">
    <source>
        <dbReference type="PROSITE" id="PS51007"/>
    </source>
</evidence>
<evidence type="ECO:0000313" key="17">
    <source>
        <dbReference type="Proteomes" id="UP000019063"/>
    </source>
</evidence>
<feature type="binding site" description="covalent" evidence="12">
    <location>
        <position position="186"/>
    </location>
    <ligand>
        <name>heme c</name>
        <dbReference type="ChEBI" id="CHEBI:61717"/>
        <label>2</label>
    </ligand>
</feature>
<evidence type="ECO:0000256" key="8">
    <source>
        <dbReference type="ARBA" id="ARBA00022737"/>
    </source>
</evidence>
<keyword evidence="2" id="KW-0813">Transport</keyword>
<feature type="binding site" description="axial binding residue" evidence="13">
    <location>
        <position position="190"/>
    </location>
    <ligand>
        <name>heme c</name>
        <dbReference type="ChEBI" id="CHEBI:61717"/>
        <label>2</label>
    </ligand>
    <ligandPart>
        <name>Fe</name>
        <dbReference type="ChEBI" id="CHEBI:18248"/>
    </ligandPart>
</feature>
<dbReference type="SUPFAM" id="SSF46626">
    <property type="entry name" value="Cytochrome c"/>
    <property type="match status" value="3"/>
</dbReference>
<evidence type="ECO:0000313" key="16">
    <source>
        <dbReference type="EMBL" id="ETW11569.1"/>
    </source>
</evidence>